<accession>A0A368SXW0</accession>
<protein>
    <submittedName>
        <fullName evidence="2">Uncharacterized protein</fullName>
    </submittedName>
</protein>
<proteinExistence type="predicted"/>
<dbReference type="AlphaFoldDB" id="A0A368SXW0"/>
<organism evidence="2 3">
    <name type="scientific">Marinitenerispora sediminis</name>
    <dbReference type="NCBI Taxonomy" id="1931232"/>
    <lineage>
        <taxon>Bacteria</taxon>
        <taxon>Bacillati</taxon>
        <taxon>Actinomycetota</taxon>
        <taxon>Actinomycetes</taxon>
        <taxon>Streptosporangiales</taxon>
        <taxon>Nocardiopsidaceae</taxon>
        <taxon>Marinitenerispora</taxon>
    </lineage>
</organism>
<dbReference type="EMBL" id="QEIN01000419">
    <property type="protein sequence ID" value="RCV48175.1"/>
    <property type="molecule type" value="Genomic_DNA"/>
</dbReference>
<dbReference type="RefSeq" id="WP_114400846.1">
    <property type="nucleotide sequence ID" value="NZ_QEIM01000319.1"/>
</dbReference>
<evidence type="ECO:0000313" key="3">
    <source>
        <dbReference type="Proteomes" id="UP000253318"/>
    </source>
</evidence>
<dbReference type="Proteomes" id="UP000253318">
    <property type="component" value="Unassembled WGS sequence"/>
</dbReference>
<dbReference type="InterPro" id="IPR045596">
    <property type="entry name" value="DUF6459"/>
</dbReference>
<feature type="region of interest" description="Disordered" evidence="1">
    <location>
        <begin position="1"/>
        <end position="24"/>
    </location>
</feature>
<name>A0A368SXW0_9ACTN</name>
<sequence length="131" mass="14649">MPTLRPQHLPHPAVRPARHCSAHPAAPGRAQELTRFTQLVAEVLAGQRDPVQLRDHMSGPAYGMLRRRAGAYAVSRCPRLRRTHLRSPAPGVTEVSCVIDCGARHRALALRIESAPRFWLCTTLETDVRHR</sequence>
<dbReference type="Pfam" id="PF20060">
    <property type="entry name" value="DUF6459"/>
    <property type="match status" value="1"/>
</dbReference>
<gene>
    <name evidence="2" type="ORF">DEF24_26540</name>
</gene>
<comment type="caution">
    <text evidence="2">The sequence shown here is derived from an EMBL/GenBank/DDBJ whole genome shotgun (WGS) entry which is preliminary data.</text>
</comment>
<keyword evidence="3" id="KW-1185">Reference proteome</keyword>
<dbReference type="OrthoDB" id="3436962at2"/>
<evidence type="ECO:0000256" key="1">
    <source>
        <dbReference type="SAM" id="MobiDB-lite"/>
    </source>
</evidence>
<reference evidence="2 3" key="1">
    <citation type="submission" date="2018-04" db="EMBL/GenBank/DDBJ databases">
        <title>Novel actinobacteria from marine sediment.</title>
        <authorList>
            <person name="Ng Z.Y."/>
            <person name="Tan G.Y.A."/>
        </authorList>
    </citation>
    <scope>NUCLEOTIDE SEQUENCE [LARGE SCALE GENOMIC DNA]</scope>
    <source>
        <strain evidence="2 3">TPS81</strain>
    </source>
</reference>
<evidence type="ECO:0000313" key="2">
    <source>
        <dbReference type="EMBL" id="RCV48175.1"/>
    </source>
</evidence>